<dbReference type="EMBL" id="LR881468">
    <property type="protein sequence ID" value="CAD5323794.1"/>
    <property type="molecule type" value="Genomic_DNA"/>
</dbReference>
<feature type="signal peptide" evidence="2">
    <location>
        <begin position="1"/>
        <end position="21"/>
    </location>
</feature>
<organism evidence="3 4">
    <name type="scientific">Arabidopsis thaliana</name>
    <name type="common">Mouse-ear cress</name>
    <dbReference type="NCBI Taxonomy" id="3702"/>
    <lineage>
        <taxon>Eukaryota</taxon>
        <taxon>Viridiplantae</taxon>
        <taxon>Streptophyta</taxon>
        <taxon>Embryophyta</taxon>
        <taxon>Tracheophyta</taxon>
        <taxon>Spermatophyta</taxon>
        <taxon>Magnoliopsida</taxon>
        <taxon>eudicotyledons</taxon>
        <taxon>Gunneridae</taxon>
        <taxon>Pentapetalae</taxon>
        <taxon>rosids</taxon>
        <taxon>malvids</taxon>
        <taxon>Brassicales</taxon>
        <taxon>Brassicaceae</taxon>
        <taxon>Camelineae</taxon>
        <taxon>Arabidopsis</taxon>
    </lineage>
</organism>
<evidence type="ECO:0000256" key="2">
    <source>
        <dbReference type="SAM" id="SignalP"/>
    </source>
</evidence>
<keyword evidence="1" id="KW-0472">Membrane</keyword>
<proteinExistence type="predicted"/>
<feature type="chain" id="PRO_5028899603" evidence="2">
    <location>
        <begin position="22"/>
        <end position="141"/>
    </location>
</feature>
<evidence type="ECO:0000256" key="1">
    <source>
        <dbReference type="SAM" id="Phobius"/>
    </source>
</evidence>
<dbReference type="AlphaFoldDB" id="A0A7G2ER30"/>
<reference evidence="3 4" key="1">
    <citation type="submission" date="2020-09" db="EMBL/GenBank/DDBJ databases">
        <authorList>
            <person name="Ashkenazy H."/>
        </authorList>
    </citation>
    <scope>NUCLEOTIDE SEQUENCE [LARGE SCALE GENOMIC DNA]</scope>
    <source>
        <strain evidence="4">cv. Cdm-0</strain>
    </source>
</reference>
<feature type="transmembrane region" description="Helical" evidence="1">
    <location>
        <begin position="93"/>
        <end position="116"/>
    </location>
</feature>
<accession>A0A7G2ER30</accession>
<keyword evidence="1" id="KW-0812">Transmembrane</keyword>
<dbReference type="Proteomes" id="UP000516314">
    <property type="component" value="Chromosome 3"/>
</dbReference>
<name>A0A7G2ER30_ARATH</name>
<keyword evidence="1" id="KW-1133">Transmembrane helix</keyword>
<protein>
    <submittedName>
        <fullName evidence="3">(thale cress) hypothetical protein</fullName>
    </submittedName>
</protein>
<keyword evidence="2" id="KW-0732">Signal</keyword>
<gene>
    <name evidence="3" type="ORF">AT9943_LOCUS11721</name>
</gene>
<sequence>MYTRSVVFNFLLALVKVVVYSERQDIDYTYANMLKWHYPGEGGSIAGVALGPVRVTATLEYDGDRFGISTIGPVCETICKVKGSNSTAESVEFFLVLTSWLVFSLINATFVVQILISKIQGRRTAYEDLYSQYMERNEAFP</sequence>
<evidence type="ECO:0000313" key="4">
    <source>
        <dbReference type="Proteomes" id="UP000516314"/>
    </source>
</evidence>
<evidence type="ECO:0000313" key="3">
    <source>
        <dbReference type="EMBL" id="CAD5323794.1"/>
    </source>
</evidence>